<dbReference type="OrthoDB" id="7548346at2759"/>
<dbReference type="Proteomes" id="UP000499080">
    <property type="component" value="Unassembled WGS sequence"/>
</dbReference>
<proteinExistence type="predicted"/>
<sequence length="89" mass="9958">MEAKEFGRLSYIKLLLSNEQALQFASDHNAKIYKIKSTFTGLAEDRKIDANDELKNLRLKSNESANDYIDGARGIATKCHSLGLDVSPR</sequence>
<accession>A0A4Y2ICL1</accession>
<organism evidence="1 2">
    <name type="scientific">Araneus ventricosus</name>
    <name type="common">Orbweaver spider</name>
    <name type="synonym">Epeira ventricosa</name>
    <dbReference type="NCBI Taxonomy" id="182803"/>
    <lineage>
        <taxon>Eukaryota</taxon>
        <taxon>Metazoa</taxon>
        <taxon>Ecdysozoa</taxon>
        <taxon>Arthropoda</taxon>
        <taxon>Chelicerata</taxon>
        <taxon>Arachnida</taxon>
        <taxon>Araneae</taxon>
        <taxon>Araneomorphae</taxon>
        <taxon>Entelegynae</taxon>
        <taxon>Araneoidea</taxon>
        <taxon>Araneidae</taxon>
        <taxon>Araneus</taxon>
    </lineage>
</organism>
<evidence type="ECO:0000313" key="2">
    <source>
        <dbReference type="Proteomes" id="UP000499080"/>
    </source>
</evidence>
<dbReference type="EMBL" id="BGPR01002540">
    <property type="protein sequence ID" value="GBM75162.1"/>
    <property type="molecule type" value="Genomic_DNA"/>
</dbReference>
<comment type="caution">
    <text evidence="1">The sequence shown here is derived from an EMBL/GenBank/DDBJ whole genome shotgun (WGS) entry which is preliminary data.</text>
</comment>
<gene>
    <name evidence="1" type="ORF">AVEN_110762_1</name>
</gene>
<name>A0A4Y2ICL1_ARAVE</name>
<protein>
    <submittedName>
        <fullName evidence="1">Uncharacterized protein</fullName>
    </submittedName>
</protein>
<dbReference type="AlphaFoldDB" id="A0A4Y2ICL1"/>
<keyword evidence="2" id="KW-1185">Reference proteome</keyword>
<evidence type="ECO:0000313" key="1">
    <source>
        <dbReference type="EMBL" id="GBM75162.1"/>
    </source>
</evidence>
<reference evidence="1 2" key="1">
    <citation type="journal article" date="2019" name="Sci. Rep.">
        <title>Orb-weaving spider Araneus ventricosus genome elucidates the spidroin gene catalogue.</title>
        <authorList>
            <person name="Kono N."/>
            <person name="Nakamura H."/>
            <person name="Ohtoshi R."/>
            <person name="Moran D.A.P."/>
            <person name="Shinohara A."/>
            <person name="Yoshida Y."/>
            <person name="Fujiwara M."/>
            <person name="Mori M."/>
            <person name="Tomita M."/>
            <person name="Arakawa K."/>
        </authorList>
    </citation>
    <scope>NUCLEOTIDE SEQUENCE [LARGE SCALE GENOMIC DNA]</scope>
</reference>